<dbReference type="OrthoDB" id="9806940at2"/>
<dbReference type="InterPro" id="IPR047109">
    <property type="entry name" value="CAD-like"/>
</dbReference>
<accession>A0A1T5FER5</accession>
<dbReference type="InterPro" id="IPR011032">
    <property type="entry name" value="GroES-like_sf"/>
</dbReference>
<evidence type="ECO:0000256" key="1">
    <source>
        <dbReference type="ARBA" id="ARBA00001947"/>
    </source>
</evidence>
<dbReference type="PANTHER" id="PTHR42683">
    <property type="entry name" value="ALDEHYDE REDUCTASE"/>
    <property type="match status" value="1"/>
</dbReference>
<dbReference type="GO" id="GO:0008106">
    <property type="term" value="F:alcohol dehydrogenase (NADP+) activity"/>
    <property type="evidence" value="ECO:0007669"/>
    <property type="project" value="UniProtKB-ARBA"/>
</dbReference>
<dbReference type="SUPFAM" id="SSF50129">
    <property type="entry name" value="GroES-like"/>
    <property type="match status" value="1"/>
</dbReference>
<dbReference type="InterPro" id="IPR013154">
    <property type="entry name" value="ADH-like_N"/>
</dbReference>
<dbReference type="Pfam" id="PF00107">
    <property type="entry name" value="ADH_zinc_N"/>
    <property type="match status" value="1"/>
</dbReference>
<reference evidence="8" key="1">
    <citation type="submission" date="2017-02" db="EMBL/GenBank/DDBJ databases">
        <authorList>
            <person name="Varghese N."/>
            <person name="Submissions S."/>
        </authorList>
    </citation>
    <scope>NUCLEOTIDE SEQUENCE [LARGE SCALE GENOMIC DNA]</scope>
    <source>
        <strain evidence="8">R11H</strain>
    </source>
</reference>
<comment type="cofactor">
    <cofactor evidence="1 5">
        <name>Zn(2+)</name>
        <dbReference type="ChEBI" id="CHEBI:29105"/>
    </cofactor>
</comment>
<name>A0A1T5FER5_9SPHN</name>
<keyword evidence="4" id="KW-0560">Oxidoreductase</keyword>
<evidence type="ECO:0000313" key="8">
    <source>
        <dbReference type="Proteomes" id="UP000190044"/>
    </source>
</evidence>
<dbReference type="EMBL" id="FUYP01000034">
    <property type="protein sequence ID" value="SKB94669.1"/>
    <property type="molecule type" value="Genomic_DNA"/>
</dbReference>
<keyword evidence="3 5" id="KW-0862">Zinc</keyword>
<dbReference type="Gene3D" id="3.40.50.720">
    <property type="entry name" value="NAD(P)-binding Rossmann-like Domain"/>
    <property type="match status" value="1"/>
</dbReference>
<keyword evidence="8" id="KW-1185">Reference proteome</keyword>
<keyword evidence="2 5" id="KW-0479">Metal-binding</keyword>
<organism evidence="7 8">
    <name type="scientific">Sphingopyxis flava</name>
    <dbReference type="NCBI Taxonomy" id="1507287"/>
    <lineage>
        <taxon>Bacteria</taxon>
        <taxon>Pseudomonadati</taxon>
        <taxon>Pseudomonadota</taxon>
        <taxon>Alphaproteobacteria</taxon>
        <taxon>Sphingomonadales</taxon>
        <taxon>Sphingomonadaceae</taxon>
        <taxon>Sphingopyxis</taxon>
    </lineage>
</organism>
<evidence type="ECO:0000313" key="7">
    <source>
        <dbReference type="EMBL" id="SKB94669.1"/>
    </source>
</evidence>
<sequence length="348" mass="36900">MTKTRAFAALSPGQSVEPLDIDRRDLRADDVAIDILYCGICHTDLHMARNDWGHTTYPFVPGHEIVGKVAAIGSSVSKHKVGDMVAVGCMVDSCRVCAPCKSGEEHYCANQFTGTYGGHDRHDGTPTYGGYSESIVVSEDFVLRVPEGLDPERAGPVLCAGVTAWSALRHSGVGPNSRVAVAGLGGIGHMAVKLAAGLGAHVVVVTTSENKRADAMALGAADVLISTDEAAMGAAMGQFDVVIDTIPVQHDLSPYLMLTGLDGRVVVLGMIDMVPSFHSGIMMMGRRVLTASAIGSIAETQEVLDFCAEKGLNADCETIPVSQIETAFERMEKSDVKYRFVIDMATID</sequence>
<dbReference type="Proteomes" id="UP000190044">
    <property type="component" value="Unassembled WGS sequence"/>
</dbReference>
<dbReference type="CDD" id="cd05283">
    <property type="entry name" value="CAD1"/>
    <property type="match status" value="1"/>
</dbReference>
<dbReference type="InterPro" id="IPR036291">
    <property type="entry name" value="NAD(P)-bd_dom_sf"/>
</dbReference>
<evidence type="ECO:0000256" key="5">
    <source>
        <dbReference type="RuleBase" id="RU361277"/>
    </source>
</evidence>
<dbReference type="AlphaFoldDB" id="A0A1T5FER5"/>
<dbReference type="RefSeq" id="WP_079639932.1">
    <property type="nucleotide sequence ID" value="NZ_FUYP01000034.1"/>
</dbReference>
<dbReference type="GO" id="GO:0008270">
    <property type="term" value="F:zinc ion binding"/>
    <property type="evidence" value="ECO:0007669"/>
    <property type="project" value="InterPro"/>
</dbReference>
<dbReference type="SUPFAM" id="SSF51735">
    <property type="entry name" value="NAD(P)-binding Rossmann-fold domains"/>
    <property type="match status" value="1"/>
</dbReference>
<gene>
    <name evidence="7" type="ORF">SAMN06295937_10344</name>
</gene>
<dbReference type="InterPro" id="IPR013149">
    <property type="entry name" value="ADH-like_C"/>
</dbReference>
<dbReference type="InterPro" id="IPR020843">
    <property type="entry name" value="ER"/>
</dbReference>
<dbReference type="SMART" id="SM00829">
    <property type="entry name" value="PKS_ER"/>
    <property type="match status" value="1"/>
</dbReference>
<evidence type="ECO:0000256" key="2">
    <source>
        <dbReference type="ARBA" id="ARBA00022723"/>
    </source>
</evidence>
<dbReference type="FunFam" id="3.40.50.720:FF:000022">
    <property type="entry name" value="Cinnamyl alcohol dehydrogenase"/>
    <property type="match status" value="1"/>
</dbReference>
<dbReference type="PROSITE" id="PS00059">
    <property type="entry name" value="ADH_ZINC"/>
    <property type="match status" value="1"/>
</dbReference>
<comment type="similarity">
    <text evidence="5">Belongs to the zinc-containing alcohol dehydrogenase family.</text>
</comment>
<evidence type="ECO:0000259" key="6">
    <source>
        <dbReference type="SMART" id="SM00829"/>
    </source>
</evidence>
<feature type="domain" description="Enoyl reductase (ER)" evidence="6">
    <location>
        <begin position="13"/>
        <end position="342"/>
    </location>
</feature>
<dbReference type="InterPro" id="IPR002328">
    <property type="entry name" value="ADH_Zn_CS"/>
</dbReference>
<evidence type="ECO:0000256" key="3">
    <source>
        <dbReference type="ARBA" id="ARBA00022833"/>
    </source>
</evidence>
<evidence type="ECO:0000256" key="4">
    <source>
        <dbReference type="ARBA" id="ARBA00023002"/>
    </source>
</evidence>
<proteinExistence type="inferred from homology"/>
<dbReference type="Pfam" id="PF08240">
    <property type="entry name" value="ADH_N"/>
    <property type="match status" value="1"/>
</dbReference>
<dbReference type="Gene3D" id="3.90.180.10">
    <property type="entry name" value="Medium-chain alcohol dehydrogenases, catalytic domain"/>
    <property type="match status" value="1"/>
</dbReference>
<protein>
    <submittedName>
        <fullName evidence="7">Uncharacterized zinc-type alcohol dehydrogenase-like protein</fullName>
    </submittedName>
</protein>